<proteinExistence type="predicted"/>
<keyword evidence="4" id="KW-0444">Lipid biosynthesis</keyword>
<dbReference type="PANTHER" id="PTHR10067">
    <property type="entry name" value="PHOSPHATIDYLSERINE DECARBOXYLASE"/>
    <property type="match status" value="1"/>
</dbReference>
<evidence type="ECO:0000313" key="13">
    <source>
        <dbReference type="EMBL" id="MBN3560023.1"/>
    </source>
</evidence>
<evidence type="ECO:0000256" key="12">
    <source>
        <dbReference type="ARBA" id="ARBA00024326"/>
    </source>
</evidence>
<dbReference type="InterPro" id="IPR003817">
    <property type="entry name" value="PS_Dcarbxylase"/>
</dbReference>
<name>A0AA41DBV3_9SPHN</name>
<evidence type="ECO:0000256" key="8">
    <source>
        <dbReference type="ARBA" id="ARBA00023209"/>
    </source>
</evidence>
<evidence type="ECO:0000256" key="11">
    <source>
        <dbReference type="ARBA" id="ARBA00023317"/>
    </source>
</evidence>
<accession>A0AA41DBV3</accession>
<keyword evidence="8" id="KW-0594">Phospholipid biosynthesis</keyword>
<evidence type="ECO:0000256" key="10">
    <source>
        <dbReference type="ARBA" id="ARBA00023264"/>
    </source>
</evidence>
<evidence type="ECO:0000256" key="9">
    <source>
        <dbReference type="ARBA" id="ARBA00023239"/>
    </source>
</evidence>
<evidence type="ECO:0000256" key="1">
    <source>
        <dbReference type="ARBA" id="ARBA00001928"/>
    </source>
</evidence>
<keyword evidence="9 13" id="KW-0456">Lyase</keyword>
<evidence type="ECO:0000256" key="7">
    <source>
        <dbReference type="ARBA" id="ARBA00023145"/>
    </source>
</evidence>
<evidence type="ECO:0000256" key="6">
    <source>
        <dbReference type="ARBA" id="ARBA00023098"/>
    </source>
</evidence>
<dbReference type="NCBIfam" id="TIGR00163">
    <property type="entry name" value="PS_decarb"/>
    <property type="match status" value="1"/>
</dbReference>
<sequence length="280" mass="31079">MRFFLNEDINFLVTNRLPRRFATKLVGWLARIEHPLIARPSLALWKFFAGVDLSDARTTRFRSLRDGFVRPLRDGARVFDSDPDTIASPCDALVGAHGRIEGDRLYQVKGFPYTLGDLIPDPGLVERFRDGSFLTLRLTAGMYHRFHAPTDIVVEGVTYLSGDCWNVNPIALKRVERLFCRNERAVIEARMLISGQPLLIVPVAAILVASIRLHCLDTVATLRDHGPGRTACSARIGKGEEMGWFEHGSTIILFLPKGMTLAGSLVEGQAIRAGTIVGQL</sequence>
<comment type="pathway">
    <text evidence="2">Lipid metabolism.</text>
</comment>
<reference evidence="13" key="1">
    <citation type="submission" date="2021-01" db="EMBL/GenBank/DDBJ databases">
        <title>Genome Sequencing of Type Strains.</title>
        <authorList>
            <person name="Lemaire J.F."/>
            <person name="Inderbitzin P."/>
            <person name="Collins S.B."/>
            <person name="Wespe N."/>
            <person name="Knight-Connoni V."/>
        </authorList>
    </citation>
    <scope>NUCLEOTIDE SEQUENCE</scope>
    <source>
        <strain evidence="13">DSM 14562</strain>
    </source>
</reference>
<dbReference type="EC" id="4.1.1.65" evidence="3"/>
<evidence type="ECO:0000256" key="4">
    <source>
        <dbReference type="ARBA" id="ARBA00022516"/>
    </source>
</evidence>
<keyword evidence="7" id="KW-0865">Zymogen</keyword>
<comment type="caution">
    <text evidence="13">The sequence shown here is derived from an EMBL/GenBank/DDBJ whole genome shotgun (WGS) entry which is preliminary data.</text>
</comment>
<dbReference type="Pfam" id="PF02666">
    <property type="entry name" value="PS_Dcarbxylase"/>
    <property type="match status" value="1"/>
</dbReference>
<comment type="pathway">
    <text evidence="12">Phospholipid metabolism; phosphatidylethanolamine biosynthesis.</text>
</comment>
<evidence type="ECO:0000256" key="5">
    <source>
        <dbReference type="ARBA" id="ARBA00022793"/>
    </source>
</evidence>
<keyword evidence="5" id="KW-0210">Decarboxylase</keyword>
<protein>
    <recommendedName>
        <fullName evidence="3">phosphatidylserine decarboxylase</fullName>
        <ecNumber evidence="3">4.1.1.65</ecNumber>
    </recommendedName>
</protein>
<evidence type="ECO:0000256" key="2">
    <source>
        <dbReference type="ARBA" id="ARBA00005189"/>
    </source>
</evidence>
<dbReference type="EMBL" id="JAFHKU010000133">
    <property type="protein sequence ID" value="MBN3560023.1"/>
    <property type="molecule type" value="Genomic_DNA"/>
</dbReference>
<dbReference type="GO" id="GO:0006646">
    <property type="term" value="P:phosphatidylethanolamine biosynthetic process"/>
    <property type="evidence" value="ECO:0007669"/>
    <property type="project" value="TreeGrafter"/>
</dbReference>
<keyword evidence="10" id="KW-1208">Phospholipid metabolism</keyword>
<dbReference type="InterPro" id="IPR033177">
    <property type="entry name" value="PSD-B"/>
</dbReference>
<dbReference type="PANTHER" id="PTHR10067:SF6">
    <property type="entry name" value="PHOSPHATIDYLSERINE DECARBOXYLASE PROENZYME, MITOCHONDRIAL"/>
    <property type="match status" value="1"/>
</dbReference>
<organism evidence="13 14">
    <name type="scientific">Sphingomonas yabuuchiae</name>
    <dbReference type="NCBI Taxonomy" id="172044"/>
    <lineage>
        <taxon>Bacteria</taxon>
        <taxon>Pseudomonadati</taxon>
        <taxon>Pseudomonadota</taxon>
        <taxon>Alphaproteobacteria</taxon>
        <taxon>Sphingomonadales</taxon>
        <taxon>Sphingomonadaceae</taxon>
        <taxon>Sphingomonas</taxon>
    </lineage>
</organism>
<dbReference type="AlphaFoldDB" id="A0AA41DBV3"/>
<comment type="cofactor">
    <cofactor evidence="1">
        <name>pyruvate</name>
        <dbReference type="ChEBI" id="CHEBI:15361"/>
    </cofactor>
</comment>
<dbReference type="GO" id="GO:0004609">
    <property type="term" value="F:phosphatidylserine decarboxylase activity"/>
    <property type="evidence" value="ECO:0007669"/>
    <property type="project" value="UniProtKB-EC"/>
</dbReference>
<gene>
    <name evidence="13" type="primary">psd</name>
    <name evidence="13" type="ORF">JYA60_17505</name>
</gene>
<evidence type="ECO:0000256" key="3">
    <source>
        <dbReference type="ARBA" id="ARBA00012243"/>
    </source>
</evidence>
<keyword evidence="11" id="KW-0670">Pyruvate</keyword>
<evidence type="ECO:0000313" key="14">
    <source>
        <dbReference type="Proteomes" id="UP000704529"/>
    </source>
</evidence>
<dbReference type="Proteomes" id="UP000704529">
    <property type="component" value="Unassembled WGS sequence"/>
</dbReference>
<keyword evidence="6" id="KW-0443">Lipid metabolism</keyword>